<organism evidence="1 2">
    <name type="scientific">Alcaligenes aquatilis</name>
    <dbReference type="NCBI Taxonomy" id="323284"/>
    <lineage>
        <taxon>Bacteria</taxon>
        <taxon>Pseudomonadati</taxon>
        <taxon>Pseudomonadota</taxon>
        <taxon>Betaproteobacteria</taxon>
        <taxon>Burkholderiales</taxon>
        <taxon>Alcaligenaceae</taxon>
        <taxon>Alcaligenes</taxon>
    </lineage>
</organism>
<proteinExistence type="predicted"/>
<evidence type="ECO:0000313" key="1">
    <source>
        <dbReference type="EMBL" id="AYN19432.1"/>
    </source>
</evidence>
<evidence type="ECO:0000313" key="2">
    <source>
        <dbReference type="Proteomes" id="UP000268070"/>
    </source>
</evidence>
<dbReference type="InterPro" id="IPR014060">
    <property type="entry name" value="PglZ"/>
</dbReference>
<protein>
    <submittedName>
        <fullName evidence="1">BREX-1 system phosphatase PglZ type A</fullName>
    </submittedName>
</protein>
<name>A0A3G2HQP1_9BURK</name>
<dbReference type="SUPFAM" id="SSF53649">
    <property type="entry name" value="Alkaline phosphatase-like"/>
    <property type="match status" value="1"/>
</dbReference>
<dbReference type="NCBIfam" id="TIGR02687">
    <property type="entry name" value="BREX-1 system phosphatase PglZ type A"/>
    <property type="match status" value="1"/>
</dbReference>
<dbReference type="InterPro" id="IPR017850">
    <property type="entry name" value="Alkaline_phosphatase_core_sf"/>
</dbReference>
<dbReference type="OrthoDB" id="9769734at2"/>
<gene>
    <name evidence="1" type="primary">pglZ</name>
    <name evidence="1" type="ORF">D3M96_02105</name>
</gene>
<reference evidence="1 2" key="1">
    <citation type="submission" date="2018-09" db="EMBL/GenBank/DDBJ databases">
        <title>Complete genome sequence of the hydrocarbonoclastic bacterium Alcaligenes aquatilis QD168, isolated from a crude-oil polluted marine sediment of Central Chile.</title>
        <authorList>
            <person name="Duran R.E."/>
            <person name="Barra B."/>
            <person name="Salva-Serra F."/>
            <person name="Mendez V."/>
            <person name="Moore E.R.B."/>
            <person name="Seeger M."/>
        </authorList>
    </citation>
    <scope>NUCLEOTIDE SEQUENCE [LARGE SCALE GENOMIC DNA]</scope>
    <source>
        <strain evidence="1 2">QD168</strain>
    </source>
</reference>
<dbReference type="KEGG" id="aaqu:D3M96_02105"/>
<accession>A0A3G2HQP1</accession>
<dbReference type="RefSeq" id="WP_121737851.1">
    <property type="nucleotide sequence ID" value="NZ_CP032153.1"/>
</dbReference>
<sequence length="835" mass="95515">MSNPRIAQALSNLFTKHRIVFWYDSNREFRADFESLSLANVTPIELTNNEFGVKHRVLRTQPEEKFLLYHDGPPPAELDNWLLDVMLAHGEFRTDQNAIWLSELELPPDPEFINLVQNHNEFFQAAKRREELKKLLQKQDTANQIRNKMLAVCAESDARLDAVLEQLLQELAEGGAEKFRLITRCKLDTYLWEQMTRHFAYHSEHPSLRDFAVELFKSCYAMGTDGTIKLNGDTLVFLKRWKNSRLSAQAFETLSHECAQVLGIEQDLGKRDYRSLMELDYFRLIDQKIISDLVRAVAGQTVAAGEVSQWVRQRRQSHWYGEFKHLYEALDIAAQFTQTLADARLEMSSIADGVQRYSRTWYLLDRHYRKFIYHVRKSGQTSLMGPLSDRIENLYTNNFLLKLGDRFQTCVDGAKTWEALPVHRQDDFFKHWVQPFLDKDTRVCVIVSDAMRYEIGEELLSLIRREDRYGADLQPALAMLPSYTQLGMAALLPHKKLEITDNDQAGVLVDGVSSQGTINRNKILSQALGGHGQAMKAEDFMQLNRDESRKVLKANRVLYLYHNRIDHTGDKLQSEGLAFDAAEETLTDIVQLVKKLTAANASNILVTADHGFIYQNRELAESDFLAANVANDKVVFRNRRFLLGKELEPHPSVHTFVPSQLGLQGEIGVQIPKSINRLRLQGSGSRFVHGGATLQEVVIPVLKIHKKRQSDTTLVEVDILRGASSVITSGQLAVTFFQTTPVTDKTQPRVLHAGIYTDDGELISDSHELHFDLDSDNPREREIAVRFVLTRQADDANGQEVNLRLQEQYAGTTHTTIYKSLRYTIRRAFTSDFDF</sequence>
<dbReference type="Proteomes" id="UP000268070">
    <property type="component" value="Chromosome"/>
</dbReference>
<dbReference type="AlphaFoldDB" id="A0A3G2HQP1"/>
<dbReference type="Pfam" id="PF08665">
    <property type="entry name" value="PglZ"/>
    <property type="match status" value="1"/>
</dbReference>
<dbReference type="EMBL" id="CP032153">
    <property type="protein sequence ID" value="AYN19432.1"/>
    <property type="molecule type" value="Genomic_DNA"/>
</dbReference>